<keyword evidence="6" id="KW-0326">Glycosidase</keyword>
<evidence type="ECO:0000256" key="6">
    <source>
        <dbReference type="RuleBase" id="RU361188"/>
    </source>
</evidence>
<evidence type="ECO:0000256" key="1">
    <source>
        <dbReference type="ARBA" id="ARBA00001013"/>
    </source>
</evidence>
<keyword evidence="4" id="KW-0732">Signal</keyword>
<dbReference type="InterPro" id="IPR033452">
    <property type="entry name" value="GH30_C"/>
</dbReference>
<comment type="similarity">
    <text evidence="2 6">Belongs to the glycosyl hydrolase 30 family.</text>
</comment>
<dbReference type="GO" id="GO:0016020">
    <property type="term" value="C:membrane"/>
    <property type="evidence" value="ECO:0007669"/>
    <property type="project" value="GOC"/>
</dbReference>
<evidence type="ECO:0000256" key="5">
    <source>
        <dbReference type="ARBA" id="ARBA00022801"/>
    </source>
</evidence>
<dbReference type="InterPro" id="IPR001139">
    <property type="entry name" value="Glyco_hydro_30"/>
</dbReference>
<dbReference type="Pfam" id="PF17189">
    <property type="entry name" value="Glyco_hydro_30C"/>
    <property type="match status" value="1"/>
</dbReference>
<feature type="domain" description="Glycosyl hydrolase family 30 TIM-barrel" evidence="7">
    <location>
        <begin position="121"/>
        <end position="481"/>
    </location>
</feature>
<proteinExistence type="inferred from homology"/>
<dbReference type="InterPro" id="IPR033453">
    <property type="entry name" value="Glyco_hydro_30_TIM-barrel"/>
</dbReference>
<comment type="caution">
    <text evidence="9">The sequence shown here is derived from an EMBL/GenBank/DDBJ whole genome shotgun (WGS) entry which is preliminary data.</text>
</comment>
<feature type="domain" description="Glycosyl hydrolase family 30 beta sandwich" evidence="8">
    <location>
        <begin position="486"/>
        <end position="548"/>
    </location>
</feature>
<keyword evidence="5 6" id="KW-0378">Hydrolase</keyword>
<dbReference type="GO" id="GO:0004348">
    <property type="term" value="F:glucosylceramidase activity"/>
    <property type="evidence" value="ECO:0007669"/>
    <property type="project" value="UniProtKB-EC"/>
</dbReference>
<dbReference type="Proteomes" id="UP001430953">
    <property type="component" value="Unassembled WGS sequence"/>
</dbReference>
<dbReference type="EMBL" id="JADYXP020000003">
    <property type="protein sequence ID" value="KAL0128906.1"/>
    <property type="molecule type" value="Genomic_DNA"/>
</dbReference>
<protein>
    <recommendedName>
        <fullName evidence="3 6">Glucosylceramidase</fullName>
        <ecNumber evidence="3 6">3.2.1.45</ecNumber>
    </recommendedName>
</protein>
<evidence type="ECO:0000259" key="8">
    <source>
        <dbReference type="Pfam" id="PF17189"/>
    </source>
</evidence>
<dbReference type="EC" id="3.2.1.45" evidence="3 6"/>
<dbReference type="GO" id="GO:0006680">
    <property type="term" value="P:glucosylceramide catabolic process"/>
    <property type="evidence" value="ECO:0007669"/>
    <property type="project" value="TreeGrafter"/>
</dbReference>
<dbReference type="Pfam" id="PF02055">
    <property type="entry name" value="Glyco_hydro_30"/>
    <property type="match status" value="1"/>
</dbReference>
<dbReference type="PANTHER" id="PTHR11069">
    <property type="entry name" value="GLUCOSYLCERAMIDASE"/>
    <property type="match status" value="1"/>
</dbReference>
<keyword evidence="10" id="KW-1185">Reference proteome</keyword>
<gene>
    <name evidence="9" type="ORF">PUN28_003933</name>
</gene>
<comment type="catalytic activity">
    <reaction evidence="1">
        <text>a beta-D-glucosyl-(1&lt;-&gt;1')-N-acylsphing-4-enine + H2O = an N-acylsphing-4-enine + D-glucose</text>
        <dbReference type="Rhea" id="RHEA:13269"/>
        <dbReference type="ChEBI" id="CHEBI:4167"/>
        <dbReference type="ChEBI" id="CHEBI:15377"/>
        <dbReference type="ChEBI" id="CHEBI:22801"/>
        <dbReference type="ChEBI" id="CHEBI:52639"/>
        <dbReference type="EC" id="3.2.1.45"/>
    </reaction>
    <physiologicalReaction direction="left-to-right" evidence="1">
        <dbReference type="Rhea" id="RHEA:13270"/>
    </physiologicalReaction>
</comment>
<dbReference type="AlphaFoldDB" id="A0AAW2GNG2"/>
<evidence type="ECO:0000256" key="2">
    <source>
        <dbReference type="ARBA" id="ARBA00005382"/>
    </source>
</evidence>
<evidence type="ECO:0000256" key="3">
    <source>
        <dbReference type="ARBA" id="ARBA00012658"/>
    </source>
</evidence>
<dbReference type="InterPro" id="IPR017853">
    <property type="entry name" value="GH"/>
</dbReference>
<evidence type="ECO:0000313" key="10">
    <source>
        <dbReference type="Proteomes" id="UP001430953"/>
    </source>
</evidence>
<dbReference type="Gene3D" id="3.20.20.80">
    <property type="entry name" value="Glycosidases"/>
    <property type="match status" value="1"/>
</dbReference>
<dbReference type="PANTHER" id="PTHR11069:SF23">
    <property type="entry name" value="LYSOSOMAL ACID GLUCOSYLCERAMIDASE"/>
    <property type="match status" value="1"/>
</dbReference>
<organism evidence="9 10">
    <name type="scientific">Cardiocondyla obscurior</name>
    <dbReference type="NCBI Taxonomy" id="286306"/>
    <lineage>
        <taxon>Eukaryota</taxon>
        <taxon>Metazoa</taxon>
        <taxon>Ecdysozoa</taxon>
        <taxon>Arthropoda</taxon>
        <taxon>Hexapoda</taxon>
        <taxon>Insecta</taxon>
        <taxon>Pterygota</taxon>
        <taxon>Neoptera</taxon>
        <taxon>Endopterygota</taxon>
        <taxon>Hymenoptera</taxon>
        <taxon>Apocrita</taxon>
        <taxon>Aculeata</taxon>
        <taxon>Formicoidea</taxon>
        <taxon>Formicidae</taxon>
        <taxon>Myrmicinae</taxon>
        <taxon>Cardiocondyla</taxon>
    </lineage>
</organism>
<dbReference type="SUPFAM" id="SSF51445">
    <property type="entry name" value="(Trans)glycosidases"/>
    <property type="match status" value="1"/>
</dbReference>
<accession>A0AAW2GNG2</accession>
<dbReference type="SUPFAM" id="SSF51011">
    <property type="entry name" value="Glycosyl hydrolase domain"/>
    <property type="match status" value="1"/>
</dbReference>
<dbReference type="PRINTS" id="PR00843">
    <property type="entry name" value="GLHYDRLASE30"/>
</dbReference>
<name>A0AAW2GNG2_9HYME</name>
<evidence type="ECO:0000259" key="7">
    <source>
        <dbReference type="Pfam" id="PF02055"/>
    </source>
</evidence>
<reference evidence="9 10" key="1">
    <citation type="submission" date="2023-03" db="EMBL/GenBank/DDBJ databases">
        <title>High recombination rates correlate with genetic variation in Cardiocondyla obscurior ants.</title>
        <authorList>
            <person name="Errbii M."/>
        </authorList>
    </citation>
    <scope>NUCLEOTIDE SEQUENCE [LARGE SCALE GENOMIC DNA]</scope>
    <source>
        <strain evidence="9">Alpha-2009</strain>
        <tissue evidence="9">Whole body</tissue>
    </source>
</reference>
<keyword evidence="6" id="KW-0746">Sphingolipid metabolism</keyword>
<evidence type="ECO:0000256" key="4">
    <source>
        <dbReference type="ARBA" id="ARBA00022729"/>
    </source>
</evidence>
<keyword evidence="6" id="KW-0443">Lipid metabolism</keyword>
<evidence type="ECO:0000313" key="9">
    <source>
        <dbReference type="EMBL" id="KAL0128906.1"/>
    </source>
</evidence>
<sequence>MIIIIFDRKVTCFVVKYLQIKKCSSLKLKMIRTIILITALITVKGDDCVKRSFGEDNIVCVCNSTYCDTISEPKLQRNQFLWYTSTKDGKRLELSVNGFNNNQSDSDLVLTVDSGQASQTILGFGGALTDAAALNIRKLSNETQERLLEGYYGVNGIRYSLVRIPIAGTDFSTRPYTYDDVPGDIALNHFALVEEDDYKIGYIDHIKSIMPNLNDLKIFTTSWSAPVWMKNTDKITWGKISKEAEPIRTNVARFSTLKTEYYQLYADYIKKFYDAYKERNVDIWAMTPGNEPIDGFIPFFTFNAMGWTPTSSAIWSANYLIPTLSKAGYKPLYMALDDQRFEIPWYVDIMFKNPTVKEAFSGTAFHWYFDKTFSPCRLNDLHDKYPDKFILMTEACAGSGLFEKKVVLGSWERGERYALDIIENLSHWVTGWVDWNIALDKDGGPNWAKNNVDSPIIVIPENDEFYKQPMFYAISHFSKFVPPESRKILSTGLENNNKIKVIAFLTPNQEIVVVAVNTDSSPINLTIKDKTTNNKINVHLLANSFNTLLYLPQE</sequence>